<organism evidence="2 3">
    <name type="scientific">Nitrospina gracilis (strain 3/211)</name>
    <dbReference type="NCBI Taxonomy" id="1266370"/>
    <lineage>
        <taxon>Bacteria</taxon>
        <taxon>Pseudomonadati</taxon>
        <taxon>Nitrospinota/Tectimicrobiota group</taxon>
        <taxon>Nitrospinota</taxon>
        <taxon>Nitrospinia</taxon>
        <taxon>Nitrospinales</taxon>
        <taxon>Nitrospinaceae</taxon>
        <taxon>Nitrospina</taxon>
    </lineage>
</organism>
<keyword evidence="1" id="KW-0812">Transmembrane</keyword>
<keyword evidence="3" id="KW-1185">Reference proteome</keyword>
<dbReference type="RefSeq" id="WP_005009704.1">
    <property type="nucleotide sequence ID" value="NZ_HG422173.1"/>
</dbReference>
<keyword evidence="1" id="KW-1133">Transmembrane helix</keyword>
<keyword evidence="1" id="KW-0472">Membrane</keyword>
<dbReference type="HOGENOM" id="CLU_1633637_0_0_0"/>
<protein>
    <submittedName>
        <fullName evidence="2">Uncharacterized protein</fullName>
    </submittedName>
</protein>
<dbReference type="AlphaFoldDB" id="M1YZV1"/>
<dbReference type="EMBL" id="CAQJ01000068">
    <property type="protein sequence ID" value="CCQ91247.1"/>
    <property type="molecule type" value="Genomic_DNA"/>
</dbReference>
<comment type="caution">
    <text evidence="2">The sequence shown here is derived from an EMBL/GenBank/DDBJ whole genome shotgun (WGS) entry which is preliminary data.</text>
</comment>
<dbReference type="OrthoDB" id="9914464at2"/>
<feature type="transmembrane region" description="Helical" evidence="1">
    <location>
        <begin position="12"/>
        <end position="30"/>
    </location>
</feature>
<evidence type="ECO:0000256" key="1">
    <source>
        <dbReference type="SAM" id="Phobius"/>
    </source>
</evidence>
<name>M1YZV1_NITG3</name>
<sequence>MKSAGQGAKAFAIWGALGFLLVVPLLFIDWTNPPAYPRLEQAVKVVRYLSSPRQVSRSSFTAMYPEGRPTEFVKWMFSTVGKANWPPAEDGHPDEVEGAKSLRIPLIPKDTLIVPGQPHLNKAGRQLVVKGDDQRGVLVAEAHFDSRHPPVFTLEIPFNPPK</sequence>
<reference evidence="2 3" key="1">
    <citation type="journal article" date="2013" name="Front. Microbiol.">
        <title>The genome of Nitrospina gracilis illuminates the metabolism and evolution of the major marine nitrite oxidizer.</title>
        <authorList>
            <person name="Luecker S."/>
            <person name="Nowka B."/>
            <person name="Rattei T."/>
            <person name="Spieck E."/>
            <person name="and Daims H."/>
        </authorList>
    </citation>
    <scope>NUCLEOTIDE SEQUENCE [LARGE SCALE GENOMIC DNA]</scope>
    <source>
        <strain evidence="2 3">3/211</strain>
    </source>
</reference>
<accession>M1YZV1</accession>
<evidence type="ECO:0000313" key="3">
    <source>
        <dbReference type="Proteomes" id="UP000011704"/>
    </source>
</evidence>
<dbReference type="Proteomes" id="UP000011704">
    <property type="component" value="Unassembled WGS sequence"/>
</dbReference>
<evidence type="ECO:0000313" key="2">
    <source>
        <dbReference type="EMBL" id="CCQ91247.1"/>
    </source>
</evidence>
<dbReference type="STRING" id="1266370.NITGR_610005"/>
<dbReference type="InParanoid" id="M1YZV1"/>
<proteinExistence type="predicted"/>
<gene>
    <name evidence="2" type="ORF">NITGR_610005</name>
</gene>